<dbReference type="PANTHER" id="PTHR24421">
    <property type="entry name" value="NITRATE/NITRITE SENSOR PROTEIN NARX-RELATED"/>
    <property type="match status" value="1"/>
</dbReference>
<feature type="transmembrane region" description="Helical" evidence="11">
    <location>
        <begin position="142"/>
        <end position="163"/>
    </location>
</feature>
<sequence length="525" mass="59648">MWQLRSVGLSLFLAIFFSLSWLALWTISFYLSDDGLHAVLLLPQGLRLALMILLPRRYWSVLLLTECVALWWLHSEQLQPIVLIMLSPFLSLLPAELTQRFWHHYTLYWQRLLLLLAAVTGNSVLHGLVLGFWLPLPLTQTLLATFTGGILLVPFTYLIYEYLKQQHIRNLFSQQMPDPPLRTSLLIWCSLIFAIGVCVQIAIAPNMERLLLIFVFLPNVFMAYKFGWQGGVLAAVLGSLMITVTRQASGAFHDLAELELFLSTQALLGLTLGIAISRQQQLAQHLHRYRNQLEQELQTRRKLMKRLVRTEEDVRKEIARELHDEIGQNITAIQIQAMLVNRSAPSPAAQSAANQISSLSQRIHQTTRQLLRQLRPPVLDEMPLDQALHHLAEEFAFAEQGIHFQLDYALPATPGEDVVIFTLYRLVQELLNNINKHANASNIQVSLRLTDNIITLEVRDDGMGIPVQPQGGGFGLRGIEERVRALGGDWLLQRRLGTRVVVNLPTHIRTNDSVNPPTERDQKPS</sequence>
<dbReference type="EMBL" id="CP068146">
    <property type="protein sequence ID" value="QQU46412.1"/>
    <property type="molecule type" value="Genomic_DNA"/>
</dbReference>
<evidence type="ECO:0000256" key="2">
    <source>
        <dbReference type="ARBA" id="ARBA00022475"/>
    </source>
</evidence>
<reference evidence="14 16" key="2">
    <citation type="submission" date="2021-01" db="EMBL/GenBank/DDBJ databases">
        <title>FDA dAtabase for Regulatory Grade micrObial Sequences (FDA-ARGOS): Supporting development and validation of Infectious Disease Dx tests.</title>
        <authorList>
            <person name="Blissenbach B."/>
            <person name="Krut O."/>
            <person name="Tallon L."/>
            <person name="Sadzewicz L."/>
            <person name="Zhao X."/>
            <person name="Boylan J."/>
            <person name="Ott S."/>
            <person name="Bowen H."/>
            <person name="Vavikolanu K."/>
            <person name="Mehta A."/>
            <person name="Aluvathingal J."/>
            <person name="Nadendla S."/>
            <person name="Yan Y."/>
            <person name="Sichtig H."/>
        </authorList>
    </citation>
    <scope>NUCLEOTIDE SEQUENCE [LARGE SCALE GENOMIC DNA]</scope>
    <source>
        <strain evidence="14 16">FDAARGOS_1082</strain>
    </source>
</reference>
<evidence type="ECO:0000256" key="3">
    <source>
        <dbReference type="ARBA" id="ARBA00022553"/>
    </source>
</evidence>
<name>A0A0E1NEC1_YEREN</name>
<dbReference type="InterPro" id="IPR003594">
    <property type="entry name" value="HATPase_dom"/>
</dbReference>
<dbReference type="GO" id="GO:0046983">
    <property type="term" value="F:protein dimerization activity"/>
    <property type="evidence" value="ECO:0007669"/>
    <property type="project" value="InterPro"/>
</dbReference>
<dbReference type="AlphaFoldDB" id="A0A0E1NEC1"/>
<evidence type="ECO:0000256" key="4">
    <source>
        <dbReference type="ARBA" id="ARBA00022679"/>
    </source>
</evidence>
<keyword evidence="6 13" id="KW-0418">Kinase</keyword>
<feature type="transmembrane region" description="Helical" evidence="11">
    <location>
        <begin position="7"/>
        <end position="30"/>
    </location>
</feature>
<evidence type="ECO:0000259" key="12">
    <source>
        <dbReference type="PROSITE" id="PS50109"/>
    </source>
</evidence>
<evidence type="ECO:0000256" key="6">
    <source>
        <dbReference type="ARBA" id="ARBA00022777"/>
    </source>
</evidence>
<accession>A0A0E1NEC1</accession>
<proteinExistence type="predicted"/>
<keyword evidence="7 11" id="KW-1133">Transmembrane helix</keyword>
<keyword evidence="4 13" id="KW-0808">Transferase</keyword>
<dbReference type="Proteomes" id="UP000048841">
    <property type="component" value="Unassembled WGS sequence"/>
</dbReference>
<dbReference type="InterPro" id="IPR050482">
    <property type="entry name" value="Sensor_HK_TwoCompSys"/>
</dbReference>
<keyword evidence="3" id="KW-0597">Phosphoprotein</keyword>
<evidence type="ECO:0000313" key="15">
    <source>
        <dbReference type="Proteomes" id="UP000048841"/>
    </source>
</evidence>
<evidence type="ECO:0000256" key="10">
    <source>
        <dbReference type="SAM" id="Coils"/>
    </source>
</evidence>
<keyword evidence="8" id="KW-0902">Two-component regulatory system</keyword>
<evidence type="ECO:0000313" key="13">
    <source>
        <dbReference type="EMBL" id="CFQ68670.1"/>
    </source>
</evidence>
<dbReference type="InterPro" id="IPR005467">
    <property type="entry name" value="His_kinase_dom"/>
</dbReference>
<feature type="coiled-coil region" evidence="10">
    <location>
        <begin position="286"/>
        <end position="313"/>
    </location>
</feature>
<feature type="transmembrane region" description="Helical" evidence="11">
    <location>
        <begin position="184"/>
        <end position="206"/>
    </location>
</feature>
<dbReference type="EMBL" id="CGBR01000024">
    <property type="protein sequence ID" value="CFQ68670.1"/>
    <property type="molecule type" value="Genomic_DNA"/>
</dbReference>
<evidence type="ECO:0000256" key="7">
    <source>
        <dbReference type="ARBA" id="ARBA00022989"/>
    </source>
</evidence>
<evidence type="ECO:0000313" key="16">
    <source>
        <dbReference type="Proteomes" id="UP000595309"/>
    </source>
</evidence>
<dbReference type="EC" id="2.7.13.3" evidence="13"/>
<dbReference type="Proteomes" id="UP000595309">
    <property type="component" value="Chromosome"/>
</dbReference>
<dbReference type="InterPro" id="IPR011712">
    <property type="entry name" value="Sig_transdc_His_kin_sub3_dim/P"/>
</dbReference>
<evidence type="ECO:0000256" key="8">
    <source>
        <dbReference type="ARBA" id="ARBA00023012"/>
    </source>
</evidence>
<keyword evidence="9 11" id="KW-0472">Membrane</keyword>
<evidence type="ECO:0000256" key="9">
    <source>
        <dbReference type="ARBA" id="ARBA00023136"/>
    </source>
</evidence>
<dbReference type="PATRIC" id="fig|630.129.peg.1578"/>
<feature type="transmembrane region" description="Helical" evidence="11">
    <location>
        <begin position="114"/>
        <end position="136"/>
    </location>
</feature>
<feature type="domain" description="Histidine kinase" evidence="12">
    <location>
        <begin position="321"/>
        <end position="508"/>
    </location>
</feature>
<dbReference type="CDD" id="cd16917">
    <property type="entry name" value="HATPase_UhpB-NarQ-NarX-like"/>
    <property type="match status" value="1"/>
</dbReference>
<reference evidence="13 15" key="1">
    <citation type="submission" date="2015-03" db="EMBL/GenBank/DDBJ databases">
        <authorList>
            <person name="Murphy D."/>
        </authorList>
    </citation>
    <scope>NUCLEOTIDE SEQUENCE [LARGE SCALE GENOMIC DNA]</scope>
    <source>
        <strain evidence="13 15">IP26249</strain>
    </source>
</reference>
<dbReference type="InterPro" id="IPR036890">
    <property type="entry name" value="HATPase_C_sf"/>
</dbReference>
<dbReference type="KEGG" id="yet:CH48_3222"/>
<keyword evidence="10" id="KW-0175">Coiled coil</keyword>
<evidence type="ECO:0000256" key="5">
    <source>
        <dbReference type="ARBA" id="ARBA00022692"/>
    </source>
</evidence>
<keyword evidence="5 11" id="KW-0812">Transmembrane</keyword>
<evidence type="ECO:0000313" key="14">
    <source>
        <dbReference type="EMBL" id="QQU46412.1"/>
    </source>
</evidence>
<dbReference type="Pfam" id="PF02518">
    <property type="entry name" value="HATPase_c"/>
    <property type="match status" value="1"/>
</dbReference>
<dbReference type="SUPFAM" id="SSF55874">
    <property type="entry name" value="ATPase domain of HSP90 chaperone/DNA topoisomerase II/histidine kinase"/>
    <property type="match status" value="1"/>
</dbReference>
<dbReference type="Gene3D" id="3.30.565.10">
    <property type="entry name" value="Histidine kinase-like ATPase, C-terminal domain"/>
    <property type="match status" value="1"/>
</dbReference>
<comment type="subcellular location">
    <subcellularLocation>
        <location evidence="1">Cell membrane</location>
        <topology evidence="1">Multi-pass membrane protein</topology>
    </subcellularLocation>
</comment>
<keyword evidence="2" id="KW-1003">Cell membrane</keyword>
<dbReference type="RefSeq" id="WP_005179475.1">
    <property type="nucleotide sequence ID" value="NZ_CGBR01000024.1"/>
</dbReference>
<dbReference type="PROSITE" id="PS50109">
    <property type="entry name" value="HIS_KIN"/>
    <property type="match status" value="1"/>
</dbReference>
<dbReference type="Pfam" id="PF05231">
    <property type="entry name" value="MASE1"/>
    <property type="match status" value="1"/>
</dbReference>
<dbReference type="GO" id="GO:0005886">
    <property type="term" value="C:plasma membrane"/>
    <property type="evidence" value="ECO:0007669"/>
    <property type="project" value="UniProtKB-SubCell"/>
</dbReference>
<dbReference type="PANTHER" id="PTHR24421:SF58">
    <property type="entry name" value="SIGNAL TRANSDUCTION HISTIDINE-PROTEIN KINASE_PHOSPHATASE UHPB"/>
    <property type="match status" value="1"/>
</dbReference>
<organism evidence="13 15">
    <name type="scientific">Yersinia enterocolitica</name>
    <dbReference type="NCBI Taxonomy" id="630"/>
    <lineage>
        <taxon>Bacteria</taxon>
        <taxon>Pseudomonadati</taxon>
        <taxon>Pseudomonadota</taxon>
        <taxon>Gammaproteobacteria</taxon>
        <taxon>Enterobacterales</taxon>
        <taxon>Yersiniaceae</taxon>
        <taxon>Yersinia</taxon>
    </lineage>
</organism>
<dbReference type="EC" id="2.7.3.-" evidence="13"/>
<protein>
    <submittedName>
        <fullName evidence="14">MASE1 domain-containing protein</fullName>
    </submittedName>
    <submittedName>
        <fullName evidence="13">Sensor kinase protein</fullName>
        <ecNumber evidence="13">2.7.13.3</ecNumber>
        <ecNumber evidence="13">2.7.3.-</ecNumber>
    </submittedName>
</protein>
<evidence type="ECO:0000256" key="1">
    <source>
        <dbReference type="ARBA" id="ARBA00004651"/>
    </source>
</evidence>
<gene>
    <name evidence="13" type="primary">nreB</name>
    <name evidence="13" type="ORF">ERS137941_03037</name>
    <name evidence="14" type="ORF">I6I39_15935</name>
</gene>
<dbReference type="SMART" id="SM00387">
    <property type="entry name" value="HATPase_c"/>
    <property type="match status" value="1"/>
</dbReference>
<dbReference type="Pfam" id="PF07730">
    <property type="entry name" value="HisKA_3"/>
    <property type="match status" value="1"/>
</dbReference>
<dbReference type="GO" id="GO:0000155">
    <property type="term" value="F:phosphorelay sensor kinase activity"/>
    <property type="evidence" value="ECO:0007669"/>
    <property type="project" value="InterPro"/>
</dbReference>
<dbReference type="Gene3D" id="1.20.5.1930">
    <property type="match status" value="1"/>
</dbReference>
<dbReference type="InterPro" id="IPR007895">
    <property type="entry name" value="MASE1"/>
</dbReference>
<evidence type="ECO:0000256" key="11">
    <source>
        <dbReference type="SAM" id="Phobius"/>
    </source>
</evidence>